<dbReference type="InterPro" id="IPR036388">
    <property type="entry name" value="WH-like_DNA-bd_sf"/>
</dbReference>
<evidence type="ECO:0000259" key="7">
    <source>
        <dbReference type="PROSITE" id="PS51819"/>
    </source>
</evidence>
<evidence type="ECO:0000256" key="5">
    <source>
        <dbReference type="ARBA" id="ARBA00023163"/>
    </source>
</evidence>
<keyword evidence="2 6" id="KW-0805">Transcription regulation</keyword>
<keyword evidence="3 6" id="KW-0731">Sigma factor</keyword>
<dbReference type="PROSITE" id="PS01063">
    <property type="entry name" value="SIGMA70_ECF"/>
    <property type="match status" value="1"/>
</dbReference>
<evidence type="ECO:0000256" key="1">
    <source>
        <dbReference type="ARBA" id="ARBA00010641"/>
    </source>
</evidence>
<dbReference type="InterPro" id="IPR029068">
    <property type="entry name" value="Glyas_Bleomycin-R_OHBP_Dase"/>
</dbReference>
<dbReference type="GO" id="GO:0006950">
    <property type="term" value="P:response to stress"/>
    <property type="evidence" value="ECO:0007669"/>
    <property type="project" value="UniProtKB-ARBA"/>
</dbReference>
<dbReference type="InterPro" id="IPR007627">
    <property type="entry name" value="RNA_pol_sigma70_r2"/>
</dbReference>
<reference evidence="8 9" key="1">
    <citation type="submission" date="2013-05" db="EMBL/GenBank/DDBJ databases">
        <authorList>
            <person name="Strain E.A."/>
            <person name="Brown E."/>
            <person name="Allard M.W."/>
            <person name="Luo Y.L."/>
        </authorList>
    </citation>
    <scope>NUCLEOTIDE SEQUENCE [LARGE SCALE GENOMIC DNA]</scope>
    <source>
        <strain evidence="8 9">TS-15</strain>
    </source>
</reference>
<dbReference type="CDD" id="cd06587">
    <property type="entry name" value="VOC"/>
    <property type="match status" value="2"/>
</dbReference>
<dbReference type="GO" id="GO:0016987">
    <property type="term" value="F:sigma factor activity"/>
    <property type="evidence" value="ECO:0007669"/>
    <property type="project" value="UniProtKB-KW"/>
</dbReference>
<dbReference type="SUPFAM" id="SSF88946">
    <property type="entry name" value="Sigma2 domain of RNA polymerase sigma factors"/>
    <property type="match status" value="1"/>
</dbReference>
<gene>
    <name evidence="8" type="ORF">PAALTS15_28966</name>
</gene>
<dbReference type="InterPro" id="IPR014284">
    <property type="entry name" value="RNA_pol_sigma-70_dom"/>
</dbReference>
<evidence type="ECO:0000313" key="9">
    <source>
        <dbReference type="Proteomes" id="UP000015344"/>
    </source>
</evidence>
<dbReference type="InterPro" id="IPR013325">
    <property type="entry name" value="RNA_pol_sigma_r2"/>
</dbReference>
<name>S9SIB3_PAEAL</name>
<dbReference type="Pfam" id="PF00903">
    <property type="entry name" value="Glyoxalase"/>
    <property type="match status" value="2"/>
</dbReference>
<dbReference type="Gene3D" id="1.10.10.10">
    <property type="entry name" value="Winged helix-like DNA-binding domain superfamily/Winged helix DNA-binding domain"/>
    <property type="match status" value="1"/>
</dbReference>
<comment type="similarity">
    <text evidence="1 6">Belongs to the sigma-70 factor family. ECF subfamily.</text>
</comment>
<organism evidence="8 9">
    <name type="scientific">Paenibacillus alvei TS-15</name>
    <dbReference type="NCBI Taxonomy" id="1117108"/>
    <lineage>
        <taxon>Bacteria</taxon>
        <taxon>Bacillati</taxon>
        <taxon>Bacillota</taxon>
        <taxon>Bacilli</taxon>
        <taxon>Bacillales</taxon>
        <taxon>Paenibacillaceae</taxon>
        <taxon>Paenibacillus</taxon>
    </lineage>
</organism>
<dbReference type="PANTHER" id="PTHR43133">
    <property type="entry name" value="RNA POLYMERASE ECF-TYPE SIGMA FACTO"/>
    <property type="match status" value="1"/>
</dbReference>
<dbReference type="InterPro" id="IPR037523">
    <property type="entry name" value="VOC_core"/>
</dbReference>
<dbReference type="NCBIfam" id="TIGR02937">
    <property type="entry name" value="sigma70-ECF"/>
    <property type="match status" value="1"/>
</dbReference>
<proteinExistence type="inferred from homology"/>
<evidence type="ECO:0000256" key="3">
    <source>
        <dbReference type="ARBA" id="ARBA00023082"/>
    </source>
</evidence>
<dbReference type="InterPro" id="IPR004360">
    <property type="entry name" value="Glyas_Fos-R_dOase_dom"/>
</dbReference>
<dbReference type="RefSeq" id="WP_021262890.1">
    <property type="nucleotide sequence ID" value="NZ_ATMT01000104.1"/>
</dbReference>
<dbReference type="eggNOG" id="COG0346">
    <property type="taxonomic scope" value="Bacteria"/>
</dbReference>
<evidence type="ECO:0000256" key="6">
    <source>
        <dbReference type="RuleBase" id="RU000716"/>
    </source>
</evidence>
<dbReference type="SUPFAM" id="SSF54593">
    <property type="entry name" value="Glyoxalase/Bleomycin resistance protein/Dihydroxybiphenyl dioxygenase"/>
    <property type="match status" value="2"/>
</dbReference>
<dbReference type="Pfam" id="PF08281">
    <property type="entry name" value="Sigma70_r4_2"/>
    <property type="match status" value="1"/>
</dbReference>
<dbReference type="SUPFAM" id="SSF88659">
    <property type="entry name" value="Sigma3 and sigma4 domains of RNA polymerase sigma factors"/>
    <property type="match status" value="1"/>
</dbReference>
<keyword evidence="4 6" id="KW-0238">DNA-binding</keyword>
<dbReference type="PATRIC" id="fig|1117108.3.peg.5986"/>
<dbReference type="InterPro" id="IPR039425">
    <property type="entry name" value="RNA_pol_sigma-70-like"/>
</dbReference>
<dbReference type="PANTHER" id="PTHR43133:SF8">
    <property type="entry name" value="RNA POLYMERASE SIGMA FACTOR HI_1459-RELATED"/>
    <property type="match status" value="1"/>
</dbReference>
<dbReference type="PROSITE" id="PS51819">
    <property type="entry name" value="VOC"/>
    <property type="match status" value="1"/>
</dbReference>
<protein>
    <recommendedName>
        <fullName evidence="6">RNA polymerase sigma factor</fullName>
    </recommendedName>
</protein>
<sequence>MSHDMERVQATLHGDWEAFGAIVRKYANILHAVAYEVVRDYHTAQDIAQETFLKAYTNMHTLQNPEKLGSWLYSIARRLSLNAIRTEGRYTSLEVAKDLHFGQSVEELVMQRGVRNKVFDAFNALSEPQRLASMLHYLGGFTIRETAEILDISMNAAESRIRRAKDSLKKELFVLMDDFMNHDGFGQNIEREVLRAIVPRIATIEIPVSDLRRAVEWYGVMLGANLQEEWSDEWTTAMLHFQGGSGAIGVPSLYLVKTEDTRRLTFRNTKHGYIQSIIDLYTHDLKGYYRFLKERGVDVNEIDWEQEPHRQGFGFRDCDGNSFGVCNVELNGQGDANQAIPQSHPYVWRVAGIEIPVSDLKKAIAWYTETFGMKVLGEPDGDWEAAMLYLDGGERLGVPNLYLVENQDEQRLAFTNTYTNVTHSVIDFYSANVSEMLLGLRNRDVVMNGASGFFDPDGNSLAVCSAVHRGQVNKQDDITSDCKFAK</sequence>
<dbReference type="eggNOG" id="COG1595">
    <property type="taxonomic scope" value="Bacteria"/>
</dbReference>
<dbReference type="AlphaFoldDB" id="S9SIB3"/>
<evidence type="ECO:0000313" key="8">
    <source>
        <dbReference type="EMBL" id="EPY03853.1"/>
    </source>
</evidence>
<dbReference type="GO" id="GO:0006352">
    <property type="term" value="P:DNA-templated transcription initiation"/>
    <property type="evidence" value="ECO:0007669"/>
    <property type="project" value="InterPro"/>
</dbReference>
<accession>S9SIB3</accession>
<dbReference type="InterPro" id="IPR013324">
    <property type="entry name" value="RNA_pol_sigma_r3/r4-like"/>
</dbReference>
<dbReference type="CDD" id="cd06171">
    <property type="entry name" value="Sigma70_r4"/>
    <property type="match status" value="1"/>
</dbReference>
<dbReference type="GO" id="GO:0003677">
    <property type="term" value="F:DNA binding"/>
    <property type="evidence" value="ECO:0007669"/>
    <property type="project" value="UniProtKB-KW"/>
</dbReference>
<feature type="domain" description="VOC" evidence="7">
    <location>
        <begin position="349"/>
        <end position="466"/>
    </location>
</feature>
<keyword evidence="5 6" id="KW-0804">Transcription</keyword>
<dbReference type="InterPro" id="IPR000838">
    <property type="entry name" value="RNA_pol_sigma70_ECF_CS"/>
</dbReference>
<dbReference type="InterPro" id="IPR013249">
    <property type="entry name" value="RNA_pol_sigma70_r4_t2"/>
</dbReference>
<evidence type="ECO:0000256" key="4">
    <source>
        <dbReference type="ARBA" id="ARBA00023125"/>
    </source>
</evidence>
<dbReference type="EMBL" id="ATMT01000104">
    <property type="protein sequence ID" value="EPY03853.1"/>
    <property type="molecule type" value="Genomic_DNA"/>
</dbReference>
<dbReference type="Gene3D" id="1.10.1740.10">
    <property type="match status" value="1"/>
</dbReference>
<comment type="caution">
    <text evidence="8">The sequence shown here is derived from an EMBL/GenBank/DDBJ whole genome shotgun (WGS) entry which is preliminary data.</text>
</comment>
<dbReference type="Gene3D" id="3.10.180.10">
    <property type="entry name" value="2,3-Dihydroxybiphenyl 1,2-Dioxygenase, domain 1"/>
    <property type="match status" value="2"/>
</dbReference>
<dbReference type="Proteomes" id="UP000015344">
    <property type="component" value="Unassembled WGS sequence"/>
</dbReference>
<dbReference type="Pfam" id="PF04542">
    <property type="entry name" value="Sigma70_r2"/>
    <property type="match status" value="1"/>
</dbReference>
<evidence type="ECO:0000256" key="2">
    <source>
        <dbReference type="ARBA" id="ARBA00023015"/>
    </source>
</evidence>